<organism evidence="1 2">
    <name type="scientific">Fusarium oligoseptatum</name>
    <dbReference type="NCBI Taxonomy" id="2604345"/>
    <lineage>
        <taxon>Eukaryota</taxon>
        <taxon>Fungi</taxon>
        <taxon>Dikarya</taxon>
        <taxon>Ascomycota</taxon>
        <taxon>Pezizomycotina</taxon>
        <taxon>Sordariomycetes</taxon>
        <taxon>Hypocreomycetidae</taxon>
        <taxon>Hypocreales</taxon>
        <taxon>Nectriaceae</taxon>
        <taxon>Fusarium</taxon>
        <taxon>Fusarium solani species complex</taxon>
    </lineage>
</organism>
<comment type="caution">
    <text evidence="1">The sequence shown here is derived from an EMBL/GenBank/DDBJ whole genome shotgun (WGS) entry which is preliminary data.</text>
</comment>
<proteinExistence type="predicted"/>
<keyword evidence="2" id="KW-1185">Reference proteome</keyword>
<evidence type="ECO:0000313" key="2">
    <source>
        <dbReference type="Proteomes" id="UP000287144"/>
    </source>
</evidence>
<protein>
    <submittedName>
        <fullName evidence="1">Uncharacterized protein</fullName>
    </submittedName>
</protein>
<sequence>MMEEEKRGESKIDNCGVAVENPKLCMCVTFELVIDYLFGFETFFLKLDVGHLHIPEPRTVMASGRINCVCEMMKEDSLIDRLIVLVFFLQVLTRSQDD</sequence>
<name>A0A428TE57_9HYPO</name>
<dbReference type="AlphaFoldDB" id="A0A428TE57"/>
<accession>A0A428TE57</accession>
<dbReference type="EMBL" id="NKCK01000095">
    <property type="protein sequence ID" value="RSM00317.1"/>
    <property type="molecule type" value="Genomic_DNA"/>
</dbReference>
<reference evidence="1 2" key="1">
    <citation type="submission" date="2017-06" db="EMBL/GenBank/DDBJ databases">
        <title>Comparative genomic analysis of Ambrosia Fusariam Clade fungi.</title>
        <authorList>
            <person name="Stajich J.E."/>
            <person name="Carrillo J."/>
            <person name="Kijimoto T."/>
            <person name="Eskalen A."/>
            <person name="O'Donnell K."/>
            <person name="Kasson M."/>
        </authorList>
    </citation>
    <scope>NUCLEOTIDE SEQUENCE [LARGE SCALE GENOMIC DNA]</scope>
    <source>
        <strain evidence="1 2">NRRL62579</strain>
    </source>
</reference>
<dbReference type="Proteomes" id="UP000287144">
    <property type="component" value="Unassembled WGS sequence"/>
</dbReference>
<gene>
    <name evidence="1" type="ORF">CEP52_009217</name>
</gene>
<evidence type="ECO:0000313" key="1">
    <source>
        <dbReference type="EMBL" id="RSM00317.1"/>
    </source>
</evidence>